<feature type="region of interest" description="Disordered" evidence="19">
    <location>
        <begin position="770"/>
        <end position="808"/>
    </location>
</feature>
<keyword evidence="10 18" id="KW-0851">Voltage-gated channel</keyword>
<dbReference type="InterPro" id="IPR005446">
    <property type="entry name" value="VDCC_L_a1su"/>
</dbReference>
<keyword evidence="23" id="KW-1185">Reference proteome</keyword>
<feature type="transmembrane region" description="Helical" evidence="20">
    <location>
        <begin position="59"/>
        <end position="78"/>
    </location>
</feature>
<dbReference type="FunFam" id="1.20.120.350:FF:000010">
    <property type="entry name" value="Voltage-dependent L-type calcium channel subunit alpha"/>
    <property type="match status" value="1"/>
</dbReference>
<dbReference type="FunFam" id="1.10.287.70:FF:000117">
    <property type="entry name" value="Voltage-gated Ca2+ channel, alpha subunit"/>
    <property type="match status" value="1"/>
</dbReference>
<feature type="compositionally biased region" description="Acidic residues" evidence="19">
    <location>
        <begin position="389"/>
        <end position="400"/>
    </location>
</feature>
<dbReference type="InterPro" id="IPR014873">
    <property type="entry name" value="VDCC_a1su_IQ"/>
</dbReference>
<dbReference type="GO" id="GO:0046872">
    <property type="term" value="F:metal ion binding"/>
    <property type="evidence" value="ECO:0007669"/>
    <property type="project" value="UniProtKB-KW"/>
</dbReference>
<feature type="transmembrane region" description="Helical" evidence="20">
    <location>
        <begin position="269"/>
        <end position="290"/>
    </location>
</feature>
<comment type="function">
    <text evidence="18">Voltage-sensitive calcium channels (VSCC) mediate the entry of calcium ions into excitable cells and are also involved in a variety of calcium-dependent processes, including muscle contraction, hormone or neurotransmitter release, gene expression, cell motility, cell division and cell death.</text>
</comment>
<dbReference type="FunFam" id="1.10.287.70:FF:000107">
    <property type="entry name" value="Voltage-dependent L-type calcium channel subunit alpha"/>
    <property type="match status" value="1"/>
</dbReference>
<feature type="region of interest" description="Disordered" evidence="19">
    <location>
        <begin position="920"/>
        <end position="960"/>
    </location>
</feature>
<evidence type="ECO:0000313" key="23">
    <source>
        <dbReference type="Proteomes" id="UP000078541"/>
    </source>
</evidence>
<dbReference type="PRINTS" id="PR01630">
    <property type="entry name" value="LVDCCALPHA1"/>
</dbReference>
<dbReference type="Gene3D" id="1.10.287.70">
    <property type="match status" value="4"/>
</dbReference>
<keyword evidence="5 18" id="KW-0107">Calcium channel</keyword>
<evidence type="ECO:0000256" key="8">
    <source>
        <dbReference type="ARBA" id="ARBA00022737"/>
    </source>
</evidence>
<dbReference type="GO" id="GO:0008331">
    <property type="term" value="F:high voltage-gated calcium channel activity"/>
    <property type="evidence" value="ECO:0007669"/>
    <property type="project" value="TreeGrafter"/>
</dbReference>
<dbReference type="PANTHER" id="PTHR45628">
    <property type="entry name" value="VOLTAGE-DEPENDENT CALCIUM CHANNEL TYPE A SUBUNIT ALPHA-1"/>
    <property type="match status" value="1"/>
</dbReference>
<evidence type="ECO:0000256" key="3">
    <source>
        <dbReference type="ARBA" id="ARBA00022553"/>
    </source>
</evidence>
<dbReference type="Gene3D" id="1.20.120.350">
    <property type="entry name" value="Voltage-gated potassium channels. Chain C"/>
    <property type="match status" value="4"/>
</dbReference>
<evidence type="ECO:0000256" key="9">
    <source>
        <dbReference type="ARBA" id="ARBA00022837"/>
    </source>
</evidence>
<feature type="transmembrane region" description="Helical" evidence="20">
    <location>
        <begin position="1349"/>
        <end position="1367"/>
    </location>
</feature>
<protein>
    <recommendedName>
        <fullName evidence="18">Voltage-dependent L-type calcium channel subunit alpha</fullName>
    </recommendedName>
</protein>
<feature type="transmembrane region" description="Helical" evidence="20">
    <location>
        <begin position="1563"/>
        <end position="1587"/>
    </location>
</feature>
<dbReference type="PANTHER" id="PTHR45628:SF1">
    <property type="entry name" value="VOLTAGE-DEPENDENT CALCIUM CHANNEL TYPE D SUBUNIT ALPHA-1"/>
    <property type="match status" value="1"/>
</dbReference>
<feature type="transmembrane region" description="Helical" evidence="20">
    <location>
        <begin position="466"/>
        <end position="484"/>
    </location>
</feature>
<dbReference type="PRINTS" id="PR00167">
    <property type="entry name" value="CACHANNEL"/>
</dbReference>
<evidence type="ECO:0000256" key="14">
    <source>
        <dbReference type="ARBA" id="ARBA00023157"/>
    </source>
</evidence>
<dbReference type="InterPro" id="IPR031649">
    <property type="entry name" value="GPHH_dom"/>
</dbReference>
<feature type="transmembrane region" description="Helical" evidence="20">
    <location>
        <begin position="1379"/>
        <end position="1399"/>
    </location>
</feature>
<evidence type="ECO:0000256" key="5">
    <source>
        <dbReference type="ARBA" id="ARBA00022673"/>
    </source>
</evidence>
<evidence type="ECO:0000256" key="18">
    <source>
        <dbReference type="RuleBase" id="RU003808"/>
    </source>
</evidence>
<keyword evidence="12" id="KW-0406">Ion transport</keyword>
<evidence type="ECO:0000256" key="11">
    <source>
        <dbReference type="ARBA" id="ARBA00022989"/>
    </source>
</evidence>
<dbReference type="GO" id="GO:0009581">
    <property type="term" value="P:detection of external stimulus"/>
    <property type="evidence" value="ECO:0007669"/>
    <property type="project" value="UniProtKB-ARBA"/>
</dbReference>
<dbReference type="GO" id="GO:0005891">
    <property type="term" value="C:voltage-gated calcium channel complex"/>
    <property type="evidence" value="ECO:0007669"/>
    <property type="project" value="InterPro"/>
</dbReference>
<keyword evidence="15" id="KW-0325">Glycoprotein</keyword>
<feature type="compositionally biased region" description="Basic and acidic residues" evidence="19">
    <location>
        <begin position="372"/>
        <end position="386"/>
    </location>
</feature>
<reference evidence="22 23" key="1">
    <citation type="submission" date="2016-03" db="EMBL/GenBank/DDBJ databases">
        <title>Trachymyrmex septentrionalis WGS genome.</title>
        <authorList>
            <person name="Nygaard S."/>
            <person name="Hu H."/>
            <person name="Boomsma J."/>
            <person name="Zhang G."/>
        </authorList>
    </citation>
    <scope>NUCLEOTIDE SEQUENCE [LARGE SCALE GENOMIC DNA]</scope>
    <source>
        <strain evidence="22">Tsep2-gDNA-1</strain>
        <tissue evidence="22">Whole body</tissue>
    </source>
</reference>
<feature type="compositionally biased region" description="Low complexity" evidence="19">
    <location>
        <begin position="2072"/>
        <end position="2081"/>
    </location>
</feature>
<feature type="region of interest" description="Disordered" evidence="19">
    <location>
        <begin position="369"/>
        <end position="400"/>
    </location>
</feature>
<feature type="transmembrane region" description="Helical" evidence="20">
    <location>
        <begin position="1108"/>
        <end position="1136"/>
    </location>
</feature>
<dbReference type="GO" id="GO:0016322">
    <property type="term" value="P:neuron remodeling"/>
    <property type="evidence" value="ECO:0007669"/>
    <property type="project" value="UniProtKB-ARBA"/>
</dbReference>
<sequence>MPPSQTGPGAAGAVSKSAQKKPVRRGAKPPPDRPVRALFCLALTNPVRKLCIKVVEWKAFEYLILMTIFANCVALAVYTPYPGSDSNLTNQYLEKIEYVFLVIFTVECVMKIIAYGFVAHPGAYLRNGWNLLDFTIVVIGMVSTVLTILMKEGFDVKALRAFRVLRPLRLVSGVPSLQVVLNSILRAMVPLLHIALLVLFVIIIYAIIGLELFSGKMHKTCRHNITDEIMDDPIPCGPGGFQCDQIGSYYCSRQFWEGPNYGITNFDNFGLSMLTVFQCITLEGWTDVLYNIEDAMGSSWQWIYFISMVILGAFFVMNLILGVLSGEFSKEREKAKARGDFHKLREKQQIEDDLRGYLDWITQAEDIEPETDEPKMLQDGKTKQQNEIESTDQLEGDEEGIQQESVYKKKKRDLERVNRRMRRACRKAVKSQVFYWLIIVLVFLNTGVLATEHYDQPEWLDRFQEITNMFFIVLFSMEMILKMYSLGFQGYFVSLFNRFDCFVVIGSITEMILTNTRVMPPLGVSVLRCVRLLRVFKVTKYWRSLSNLVASLLNSIQSIASLLLLLFLFIVIFALLGMQVFGGKFNFSDMEEKTRHNFDSFWQSLLTVFQILTGEDWNAVMYIGILAYGGVASIGVLACVYFIILFICGNYSNTDILLNVFLAIAVDNLADAESLTAIEKEAEEELLNEPFLSDFHKQSGCVRDRIISHEEKRVFTSRAKHLRGEKAIKKEGKKMGQLTYFTHVHSILANIKSGKLRYCIYCDYNIEKNKSRSGSPARDEVSGEVGDDGGEGTGGEDEGAGTDLEHDPNETMEDYEAALDTENDVCYYINEIGVHYYIPLLMQYYCDPKAQGDSQESITTVQLRAHSDHNSLLQCISFFVFRPNSLESLSDKPNPQKHIYFEKVNLKCNLIITNYSGQIKSDEEVEEEEEEEDEPEEMQDEGPEVTARPRRMSEYNTTTKKEPIPAGSAFFIFSSTNRFRVFCHWFCNHSYFSNVILICIMISSAMLAAEDPLRTSSERNLILNYFDYFFTAVFTIEICLKMISYGFIIHEGAFCRSAFNLLDLLVVCASLVSMTVKAGAFSFIKVLRVLRVLRPLRAINRAKGLKHVVQCVIVAVKTIGNIVLVTSLLQFVFAVIGVQLFKYVVKCVIVAIKTIGNIMLVTYLLQFMFAVIGVQLFKGKFFFCTDASKMTEDECQGTYLEFENSNINRPIVKHREWQQHRFHFDNVAKAMLTLFTVSTFEGWPSLLEWSIDSNQEKHGPIHNFRPIVAAYYIIYIIIIAFFMVNIFVGFVIVTFQNEGEQEYKNCELDKNQRNCIEFALKAKPVRRYIPKHRIQYKVWWFVTSQPFEYTIFTLIMINTVTLAMKFYRQPQIYTDVLDVLNMIFTAVFALEFVFKLAAFRFKNYFGDAWNVFDFVIVLGSFIDIVYSELKPGSSIISINFFRLFRVMRLVKLLSRGEGIRTLLWTFIKSFQALPYVALLIIMLFFIYAVIGMQVFGKIAIDDDTAINRNNNFQSFPQAVLVLFRSATGEAWQEIMMDCSSQASVKCDSDSDELDKDSCGSDIAFPYFISFYVLCSFLIINLFVAVIMDNFDYLTRDWSILGPHHLDEFIRLWSEYDPDAKGRIKHLDVVTLLRKISPPLGFGKLCPHRVACKRLVSMNMPLNSDGTVLFNATLFAVVRTSLRIKTEGNIDDANAELRAVIKKIWKRTSPKLLDQVVPPPGVDDEVTVGKFYATFLIQDYFRRFKKRKEQEMKDGDRDCHNTVTLQAGLRTLHEAGPELKRAISGNLEELLDDNPEPMHRRNHSLFGSVWSSMRKGHHFHRAKSLKVNSTAAKARNASPTNSIDFLPYASLRRTAVSDVTRQIAQQIVPNIAGGLSDGAMNQLGTDLRLAVEENIPLRPLAVFGNPAQQTSYKVVDGSGSGNYLHPNSEYERLLRFSFLPSPSYPACACARSCSLQDGIERQLTPPTPPPRRNAPSSSTGTPIIGTVGAVHTPAVTAAATAATAATAAASAAAGTTSGSSVATTTITASCTTSANTSTTATSSSPASSHCFPLINVTVSSHAAIDDCDDEDTSTGSGSSDSGKWNPHSEGGVARGTTGKPHVTVLGGRSSKRRAKARHDAATAGGKSAPASFRSRDEAAAAATAGAASSSGPGTRTVANGLKMAQNQAIAVAGFLADVDSRQWRVCASCLSHRASSYHGRVSWARESNGSVGAERLSHSMPGSPADRKPNFEVIGSAESLVGRVLVEQGLGKFCDPDFVRYTSREMQEALDMTREEMDQAAHQLLLQERHGQSLTYELQQGAEQQQLQPWSTQQQTTTGIGYQPLQEQPPSQPVYRQLHSSSYRRSSNRQQQQQRQSPS</sequence>
<feature type="compositionally biased region" description="Acidic residues" evidence="19">
    <location>
        <begin position="785"/>
        <end position="800"/>
    </location>
</feature>
<feature type="region of interest" description="Disordered" evidence="19">
    <location>
        <begin position="2065"/>
        <end position="2135"/>
    </location>
</feature>
<evidence type="ECO:0000313" key="22">
    <source>
        <dbReference type="EMBL" id="KYN39684.1"/>
    </source>
</evidence>
<dbReference type="Proteomes" id="UP000078541">
    <property type="component" value="Unassembled WGS sequence"/>
</dbReference>
<organism evidence="22 23">
    <name type="scientific">Trachymyrmex septentrionalis</name>
    <dbReference type="NCBI Taxonomy" id="34720"/>
    <lineage>
        <taxon>Eukaryota</taxon>
        <taxon>Metazoa</taxon>
        <taxon>Ecdysozoa</taxon>
        <taxon>Arthropoda</taxon>
        <taxon>Hexapoda</taxon>
        <taxon>Insecta</taxon>
        <taxon>Pterygota</taxon>
        <taxon>Neoptera</taxon>
        <taxon>Endopterygota</taxon>
        <taxon>Hymenoptera</taxon>
        <taxon>Apocrita</taxon>
        <taxon>Aculeata</taxon>
        <taxon>Formicoidea</taxon>
        <taxon>Formicidae</taxon>
        <taxon>Myrmicinae</taxon>
        <taxon>Trachymyrmex</taxon>
    </lineage>
</organism>
<dbReference type="Gene3D" id="6.10.250.2500">
    <property type="match status" value="1"/>
</dbReference>
<dbReference type="GO" id="GO:0016323">
    <property type="term" value="C:basolateral plasma membrane"/>
    <property type="evidence" value="ECO:0007669"/>
    <property type="project" value="UniProtKB-ARBA"/>
</dbReference>
<keyword evidence="14" id="KW-1015">Disulfide bond</keyword>
<feature type="region of interest" description="Disordered" evidence="19">
    <location>
        <begin position="1"/>
        <end position="31"/>
    </location>
</feature>
<evidence type="ECO:0000256" key="1">
    <source>
        <dbReference type="ARBA" id="ARBA00004141"/>
    </source>
</evidence>
<dbReference type="InterPro" id="IPR027359">
    <property type="entry name" value="Volt_channel_dom_sf"/>
</dbReference>
<dbReference type="GO" id="GO:0019722">
    <property type="term" value="P:calcium-mediated signaling"/>
    <property type="evidence" value="ECO:0007669"/>
    <property type="project" value="UniProtKB-ARBA"/>
</dbReference>
<dbReference type="Pfam" id="PF00520">
    <property type="entry name" value="Ion_trans"/>
    <property type="match status" value="5"/>
</dbReference>
<dbReference type="FunFam" id="1.20.120.350:FF:000064">
    <property type="entry name" value="Voltage-dependent L-type calcium channel subunit alpha"/>
    <property type="match status" value="1"/>
</dbReference>
<dbReference type="GO" id="GO:0050906">
    <property type="term" value="P:detection of stimulus involved in sensory perception"/>
    <property type="evidence" value="ECO:0007669"/>
    <property type="project" value="UniProtKB-ARBA"/>
</dbReference>
<feature type="transmembrane region" description="Helical" evidence="20">
    <location>
        <begin position="548"/>
        <end position="581"/>
    </location>
</feature>
<feature type="region of interest" description="Disordered" evidence="19">
    <location>
        <begin position="2304"/>
        <end position="2358"/>
    </location>
</feature>
<feature type="binding site" evidence="17">
    <location>
        <position position="283"/>
    </location>
    <ligand>
        <name>Ca(2+)</name>
        <dbReference type="ChEBI" id="CHEBI:29108"/>
    </ligand>
</feature>
<keyword evidence="16" id="KW-0407">Ion channel</keyword>
<comment type="subcellular location">
    <subcellularLocation>
        <location evidence="1 18">Membrane</location>
        <topology evidence="1 18">Multi-pass membrane protein</topology>
    </subcellularLocation>
</comment>
<keyword evidence="7 17" id="KW-0479">Metal-binding</keyword>
<evidence type="ECO:0000256" key="19">
    <source>
        <dbReference type="SAM" id="MobiDB-lite"/>
    </source>
</evidence>
<keyword evidence="8" id="KW-0677">Repeat</keyword>
<proteinExistence type="inferred from homology"/>
<dbReference type="Gene3D" id="6.10.250.2180">
    <property type="match status" value="1"/>
</dbReference>
<dbReference type="InterPro" id="IPR002077">
    <property type="entry name" value="VDCCAlpha1"/>
</dbReference>
<feature type="transmembrane region" description="Helical" evidence="20">
    <location>
        <begin position="1473"/>
        <end position="1490"/>
    </location>
</feature>
<feature type="transmembrane region" description="Helical" evidence="20">
    <location>
        <begin position="1272"/>
        <end position="1295"/>
    </location>
</feature>
<evidence type="ECO:0000256" key="2">
    <source>
        <dbReference type="ARBA" id="ARBA00022448"/>
    </source>
</evidence>
<feature type="compositionally biased region" description="Acidic residues" evidence="19">
    <location>
        <begin position="923"/>
        <end position="943"/>
    </location>
</feature>
<keyword evidence="11 20" id="KW-1133">Transmembrane helix</keyword>
<keyword evidence="9 17" id="KW-0106">Calcium</keyword>
<accession>A0A195FI84</accession>
<feature type="binding site" evidence="17">
    <location>
        <position position="1241"/>
    </location>
    <ligand>
        <name>Ca(2+)</name>
        <dbReference type="ChEBI" id="CHEBI:29108"/>
    </ligand>
</feature>
<feature type="transmembrane region" description="Helical" evidence="20">
    <location>
        <begin position="1411"/>
        <end position="1429"/>
    </location>
</feature>
<evidence type="ECO:0000256" key="15">
    <source>
        <dbReference type="ARBA" id="ARBA00023180"/>
    </source>
</evidence>
<feature type="binding site" evidence="17">
    <location>
        <position position="615"/>
    </location>
    <ligand>
        <name>Ca(2+)</name>
        <dbReference type="ChEBI" id="CHEBI:29108"/>
    </ligand>
</feature>
<feature type="transmembrane region" description="Helical" evidence="20">
    <location>
        <begin position="131"/>
        <end position="150"/>
    </location>
</feature>
<feature type="transmembrane region" description="Helical" evidence="20">
    <location>
        <begin position="191"/>
        <end position="213"/>
    </location>
</feature>
<dbReference type="SUPFAM" id="SSF81324">
    <property type="entry name" value="Voltage-gated potassium channels"/>
    <property type="match status" value="4"/>
</dbReference>
<evidence type="ECO:0000256" key="6">
    <source>
        <dbReference type="ARBA" id="ARBA00022692"/>
    </source>
</evidence>
<keyword evidence="4 18" id="KW-0109">Calcium transport</keyword>
<comment type="similarity">
    <text evidence="18">Belongs to the calcium channel alpha-1 subunit (TC 1.A.1.11) family.</text>
</comment>
<feature type="compositionally biased region" description="Basic residues" evidence="19">
    <location>
        <begin position="18"/>
        <end position="27"/>
    </location>
</feature>
<dbReference type="Pfam" id="PF08763">
    <property type="entry name" value="Ca_chan_IQ"/>
    <property type="match status" value="1"/>
</dbReference>
<dbReference type="FunFam" id="1.20.120.350:FF:000006">
    <property type="entry name" value="Voltage-dependent L-type calcium channel subunit alpha"/>
    <property type="match status" value="1"/>
</dbReference>
<dbReference type="EMBL" id="KQ981606">
    <property type="protein sequence ID" value="KYN39684.1"/>
    <property type="molecule type" value="Genomic_DNA"/>
</dbReference>
<evidence type="ECO:0000256" key="13">
    <source>
        <dbReference type="ARBA" id="ARBA00023136"/>
    </source>
</evidence>
<evidence type="ECO:0000256" key="4">
    <source>
        <dbReference type="ARBA" id="ARBA00022568"/>
    </source>
</evidence>
<evidence type="ECO:0000256" key="20">
    <source>
        <dbReference type="SAM" id="Phobius"/>
    </source>
</evidence>
<dbReference type="FunFam" id="1.20.120.350:FF:000001">
    <property type="entry name" value="Voltage-dependent L-type calcium channel subunit alpha"/>
    <property type="match status" value="1"/>
</dbReference>
<dbReference type="GO" id="GO:0009582">
    <property type="term" value="P:detection of abiotic stimulus"/>
    <property type="evidence" value="ECO:0007669"/>
    <property type="project" value="UniProtKB-ARBA"/>
</dbReference>
<keyword evidence="3" id="KW-0597">Phosphoprotein</keyword>
<feature type="domain" description="Voltage-dependent calcium channel alpha-1 subunit IQ" evidence="21">
    <location>
        <begin position="1722"/>
        <end position="1756"/>
    </location>
</feature>
<dbReference type="GO" id="GO:0098703">
    <property type="term" value="P:calcium ion import across plasma membrane"/>
    <property type="evidence" value="ECO:0007669"/>
    <property type="project" value="TreeGrafter"/>
</dbReference>
<evidence type="ECO:0000256" key="7">
    <source>
        <dbReference type="ARBA" id="ARBA00022723"/>
    </source>
</evidence>
<dbReference type="InterPro" id="IPR005821">
    <property type="entry name" value="Ion_trans_dom"/>
</dbReference>
<evidence type="ECO:0000259" key="21">
    <source>
        <dbReference type="SMART" id="SM01062"/>
    </source>
</evidence>
<evidence type="ECO:0000256" key="16">
    <source>
        <dbReference type="ARBA" id="ARBA00023303"/>
    </source>
</evidence>
<keyword evidence="2" id="KW-0813">Transport</keyword>
<dbReference type="SMART" id="SM01062">
    <property type="entry name" value="Ca_chan_IQ"/>
    <property type="match status" value="1"/>
</dbReference>
<dbReference type="GO" id="GO:0042045">
    <property type="term" value="P:epithelial fluid transport"/>
    <property type="evidence" value="ECO:0007669"/>
    <property type="project" value="UniProtKB-ARBA"/>
</dbReference>
<dbReference type="Pfam" id="PF16905">
    <property type="entry name" value="GPHH"/>
    <property type="match status" value="1"/>
</dbReference>
<feature type="transmembrane region" description="Helical" evidence="20">
    <location>
        <begin position="1021"/>
        <end position="1044"/>
    </location>
</feature>
<keyword evidence="6 20" id="KW-0812">Transmembrane</keyword>
<dbReference type="InterPro" id="IPR050599">
    <property type="entry name" value="VDCC_alpha-1_subunit"/>
</dbReference>
<dbReference type="FunFam" id="1.10.238.10:FF:000063">
    <property type="entry name" value="Voltage-dependent N-type calcium channel subunit alpha"/>
    <property type="match status" value="1"/>
</dbReference>
<feature type="transmembrane region" description="Helical" evidence="20">
    <location>
        <begin position="433"/>
        <end position="454"/>
    </location>
</feature>
<dbReference type="FunFam" id="1.10.287.70:FF:000009">
    <property type="entry name" value="Voltage-dependent L-type calcium channel subunit alpha"/>
    <property type="match status" value="1"/>
</dbReference>
<dbReference type="FunFam" id="1.10.287.70:FF:000007">
    <property type="entry name" value="Voltage-dependent L-type calcium channel subunit alpha"/>
    <property type="match status" value="1"/>
</dbReference>
<feature type="compositionally biased region" description="Low complexity" evidence="19">
    <location>
        <begin position="1972"/>
        <end position="1984"/>
    </location>
</feature>
<feature type="transmembrane region" description="Helical" evidence="20">
    <location>
        <begin position="1148"/>
        <end position="1172"/>
    </location>
</feature>
<feature type="transmembrane region" description="Helical" evidence="20">
    <location>
        <begin position="1064"/>
        <end position="1087"/>
    </location>
</feature>
<evidence type="ECO:0000256" key="10">
    <source>
        <dbReference type="ARBA" id="ARBA00022882"/>
    </source>
</evidence>
<dbReference type="GO" id="GO:0016324">
    <property type="term" value="C:apical plasma membrane"/>
    <property type="evidence" value="ECO:0007669"/>
    <property type="project" value="UniProtKB-ARBA"/>
</dbReference>
<feature type="transmembrane region" description="Helical" evidence="20">
    <location>
        <begin position="991"/>
        <end position="1009"/>
    </location>
</feature>
<feature type="transmembrane region" description="Helical" evidence="20">
    <location>
        <begin position="302"/>
        <end position="324"/>
    </location>
</feature>
<feature type="compositionally biased region" description="Low complexity" evidence="19">
    <location>
        <begin position="2335"/>
        <end position="2358"/>
    </location>
</feature>
<feature type="transmembrane region" description="Helical" evidence="20">
    <location>
        <begin position="98"/>
        <end position="119"/>
    </location>
</feature>
<feature type="transmembrane region" description="Helical" evidence="20">
    <location>
        <begin position="625"/>
        <end position="647"/>
    </location>
</feature>
<evidence type="ECO:0000256" key="12">
    <source>
        <dbReference type="ARBA" id="ARBA00023065"/>
    </source>
</evidence>
<gene>
    <name evidence="22" type="ORF">ALC56_06179</name>
</gene>
<name>A0A195FI84_9HYME</name>
<feature type="compositionally biased region" description="Low complexity" evidence="19">
    <location>
        <begin position="2304"/>
        <end position="2317"/>
    </location>
</feature>
<keyword evidence="13 20" id="KW-0472">Membrane</keyword>
<dbReference type="STRING" id="34720.A0A195FI84"/>
<evidence type="ECO:0000256" key="17">
    <source>
        <dbReference type="PIRSR" id="PIRSR602077-1"/>
    </source>
</evidence>
<feature type="region of interest" description="Disordered" evidence="19">
    <location>
        <begin position="1959"/>
        <end position="1984"/>
    </location>
</feature>